<dbReference type="SUPFAM" id="SSF53335">
    <property type="entry name" value="S-adenosyl-L-methionine-dependent methyltransferases"/>
    <property type="match status" value="1"/>
</dbReference>
<dbReference type="eggNOG" id="COG2227">
    <property type="taxonomic scope" value="Bacteria"/>
</dbReference>
<name>V5BZG3_9GAMM</name>
<comment type="caution">
    <text evidence="2">The sequence shown here is derived from an EMBL/GenBank/DDBJ whole genome shotgun (WGS) entry which is preliminary data.</text>
</comment>
<organism evidence="2 3">
    <name type="scientific">Methyloglobulus morosus KoM1</name>
    <dbReference type="NCBI Taxonomy" id="1116472"/>
    <lineage>
        <taxon>Bacteria</taxon>
        <taxon>Pseudomonadati</taxon>
        <taxon>Pseudomonadota</taxon>
        <taxon>Gammaproteobacteria</taxon>
        <taxon>Methylococcales</taxon>
        <taxon>Methylococcaceae</taxon>
        <taxon>Methyloglobulus</taxon>
    </lineage>
</organism>
<keyword evidence="3" id="KW-1185">Reference proteome</keyword>
<dbReference type="InterPro" id="IPR029063">
    <property type="entry name" value="SAM-dependent_MTases_sf"/>
</dbReference>
<dbReference type="Proteomes" id="UP000017842">
    <property type="component" value="Unassembled WGS sequence"/>
</dbReference>
<reference evidence="2 3" key="1">
    <citation type="journal article" date="2013" name="Genome Announc.">
        <title>Draft Genome Sequence of the Methanotrophic Gammaproteobacterium Methyloglobulus morosus DSM 22980 Strain KoM1.</title>
        <authorList>
            <person name="Poehlein A."/>
            <person name="Deutzmann J.S."/>
            <person name="Daniel R."/>
            <person name="Simeonova D.D."/>
        </authorList>
    </citation>
    <scope>NUCLEOTIDE SEQUENCE [LARGE SCALE GENOMIC DNA]</scope>
    <source>
        <strain evidence="2 3">KoM1</strain>
    </source>
</reference>
<dbReference type="OrthoDB" id="6824364at2"/>
<keyword evidence="2" id="KW-0489">Methyltransferase</keyword>
<sequence length="193" mass="21909">MENYEHYFSHLNSISLLGLIYKRYYASRVLYHQAINFGNKIAEIGSGTGNGVLGAYPSQVVGFEINPLAVEFCKNKNLAVRQINENNHYPAEDGEFDVCILDNVLEHIAEPASLLQECTRITHDKGGLIIAVPGDKGFAFDPDHKKHYREAELKDLNPGWRLIKTFSLPFIFKSQWLSRLISQYCLVAVYKKS</sequence>
<dbReference type="Gene3D" id="3.40.50.150">
    <property type="entry name" value="Vaccinia Virus protein VP39"/>
    <property type="match status" value="1"/>
</dbReference>
<evidence type="ECO:0000313" key="3">
    <source>
        <dbReference type="Proteomes" id="UP000017842"/>
    </source>
</evidence>
<dbReference type="AlphaFoldDB" id="V5BZG3"/>
<dbReference type="InterPro" id="IPR013216">
    <property type="entry name" value="Methyltransf_11"/>
</dbReference>
<proteinExistence type="predicted"/>
<dbReference type="STRING" id="1116472.MGMO_94c00320"/>
<protein>
    <submittedName>
        <fullName evidence="2">2-polyprenyl-3-methyl-5-hydroxy-6-metoxy-1, 4-benzoquinol methylase</fullName>
    </submittedName>
</protein>
<dbReference type="EMBL" id="AYLO01000090">
    <property type="protein sequence ID" value="ESS71617.1"/>
    <property type="molecule type" value="Genomic_DNA"/>
</dbReference>
<gene>
    <name evidence="2" type="ORF">MGMO_94c00320</name>
</gene>
<dbReference type="Pfam" id="PF08241">
    <property type="entry name" value="Methyltransf_11"/>
    <property type="match status" value="1"/>
</dbReference>
<dbReference type="GO" id="GO:0032259">
    <property type="term" value="P:methylation"/>
    <property type="evidence" value="ECO:0007669"/>
    <property type="project" value="UniProtKB-KW"/>
</dbReference>
<keyword evidence="2" id="KW-0808">Transferase</keyword>
<accession>V5BZG3</accession>
<dbReference type="GO" id="GO:0008757">
    <property type="term" value="F:S-adenosylmethionine-dependent methyltransferase activity"/>
    <property type="evidence" value="ECO:0007669"/>
    <property type="project" value="InterPro"/>
</dbReference>
<evidence type="ECO:0000259" key="1">
    <source>
        <dbReference type="Pfam" id="PF08241"/>
    </source>
</evidence>
<feature type="domain" description="Methyltransferase type 11" evidence="1">
    <location>
        <begin position="43"/>
        <end position="130"/>
    </location>
</feature>
<evidence type="ECO:0000313" key="2">
    <source>
        <dbReference type="EMBL" id="ESS71617.1"/>
    </source>
</evidence>
<dbReference type="RefSeq" id="WP_023495338.1">
    <property type="nucleotide sequence ID" value="NZ_AYLO01000090.1"/>
</dbReference>
<dbReference type="CDD" id="cd02440">
    <property type="entry name" value="AdoMet_MTases"/>
    <property type="match status" value="1"/>
</dbReference>